<comment type="subcellular location">
    <subcellularLocation>
        <location evidence="1">Membrane</location>
        <topology evidence="1">Single-pass type IV membrane protein</topology>
    </subcellularLocation>
</comment>
<dbReference type="PANTHER" id="PTHR19957">
    <property type="entry name" value="SYNTAXIN"/>
    <property type="match status" value="1"/>
</dbReference>
<evidence type="ECO:0000256" key="4">
    <source>
        <dbReference type="ARBA" id="ARBA00022692"/>
    </source>
</evidence>
<evidence type="ECO:0000313" key="12">
    <source>
        <dbReference type="EMBL" id="KAL3765727.1"/>
    </source>
</evidence>
<evidence type="ECO:0000256" key="2">
    <source>
        <dbReference type="ARBA" id="ARBA00009063"/>
    </source>
</evidence>
<dbReference type="Gene3D" id="1.20.58.70">
    <property type="match status" value="1"/>
</dbReference>
<evidence type="ECO:0000259" key="11">
    <source>
        <dbReference type="PROSITE" id="PS50192"/>
    </source>
</evidence>
<dbReference type="PANTHER" id="PTHR19957:SF3">
    <property type="entry name" value="SYNTAXIN-5"/>
    <property type="match status" value="1"/>
</dbReference>
<dbReference type="GO" id="GO:0016020">
    <property type="term" value="C:membrane"/>
    <property type="evidence" value="ECO:0007669"/>
    <property type="project" value="UniProtKB-SubCell"/>
</dbReference>
<evidence type="ECO:0000256" key="5">
    <source>
        <dbReference type="ARBA" id="ARBA00022989"/>
    </source>
</evidence>
<dbReference type="InterPro" id="IPR045242">
    <property type="entry name" value="Syntaxin"/>
</dbReference>
<dbReference type="GO" id="GO:0016192">
    <property type="term" value="P:vesicle-mediated transport"/>
    <property type="evidence" value="ECO:0007669"/>
    <property type="project" value="UniProtKB-ARBA"/>
</dbReference>
<gene>
    <name evidence="12" type="ORF">ACHAWU_009695</name>
</gene>
<evidence type="ECO:0000256" key="6">
    <source>
        <dbReference type="ARBA" id="ARBA00023054"/>
    </source>
</evidence>
<proteinExistence type="inferred from homology"/>
<evidence type="ECO:0000313" key="13">
    <source>
        <dbReference type="Proteomes" id="UP001530293"/>
    </source>
</evidence>
<sequence>MTDRSDEFFAFARSIPATGAMSSIRVGGGGASAVTTSSDGMTRPLLLQQQQQHQQSTNPALAELRKFRTTASEISRDVSVTSALLAELSRLVKTGAGGTRMFADEGANERADALVLRIKSNIETLNFRLEEASSTLEYSKRRLGKNSQAGLEASNLVGALKEEFVKTTSGFKAVLEERSDGMKDTNDRKLRVVGGGLGGGRLDGHAASGGGAGLEERVDLLTLMNKPAVYGGDQRASSFGDLGGGLSGGIGGGGGGNFGMPTLDLTSSMMSMAQRHQEASGGLPAGESTSQLPRPHGIPSGYDNGLRLRHSGSLPYDASSSIPNYSGSVSSYYPDSSLNQSHVPLTPMEIQRMESESGQQRQYQLIPDQDYLRQRADAMSQVESNIVELGTIFQKLAVMVNEHRDMVQRVEDNVEDANTNLNLSLATLTDTLQNLQTNRALMAKVLGILVLFIIMFIIFFA</sequence>
<keyword evidence="6 8" id="KW-0175">Coiled coil</keyword>
<dbReference type="GO" id="GO:0005794">
    <property type="term" value="C:Golgi apparatus"/>
    <property type="evidence" value="ECO:0007669"/>
    <property type="project" value="UniProtKB-ARBA"/>
</dbReference>
<keyword evidence="3" id="KW-0813">Transport</keyword>
<evidence type="ECO:0000256" key="1">
    <source>
        <dbReference type="ARBA" id="ARBA00004211"/>
    </source>
</evidence>
<keyword evidence="7 10" id="KW-0472">Membrane</keyword>
<keyword evidence="4 10" id="KW-0812">Transmembrane</keyword>
<feature type="domain" description="T-SNARE coiled-coil homology" evidence="11">
    <location>
        <begin position="369"/>
        <end position="431"/>
    </location>
</feature>
<evidence type="ECO:0000256" key="9">
    <source>
        <dbReference type="SAM" id="MobiDB-lite"/>
    </source>
</evidence>
<dbReference type="Proteomes" id="UP001530293">
    <property type="component" value="Unassembled WGS sequence"/>
</dbReference>
<evidence type="ECO:0000256" key="3">
    <source>
        <dbReference type="ARBA" id="ARBA00022448"/>
    </source>
</evidence>
<evidence type="ECO:0000256" key="10">
    <source>
        <dbReference type="SAM" id="Phobius"/>
    </source>
</evidence>
<evidence type="ECO:0000256" key="7">
    <source>
        <dbReference type="ARBA" id="ARBA00023136"/>
    </source>
</evidence>
<protein>
    <recommendedName>
        <fullName evidence="11">t-SNARE coiled-coil homology domain-containing protein</fullName>
    </recommendedName>
</protein>
<feature type="transmembrane region" description="Helical" evidence="10">
    <location>
        <begin position="441"/>
        <end position="460"/>
    </location>
</feature>
<dbReference type="EMBL" id="JALLBG020000092">
    <property type="protein sequence ID" value="KAL3765727.1"/>
    <property type="molecule type" value="Genomic_DNA"/>
</dbReference>
<dbReference type="InterPro" id="IPR000727">
    <property type="entry name" value="T_SNARE_dom"/>
</dbReference>
<dbReference type="SUPFAM" id="SSF47661">
    <property type="entry name" value="t-snare proteins"/>
    <property type="match status" value="2"/>
</dbReference>
<keyword evidence="13" id="KW-1185">Reference proteome</keyword>
<dbReference type="CDD" id="cd15844">
    <property type="entry name" value="SNARE_syntaxin5"/>
    <property type="match status" value="1"/>
</dbReference>
<dbReference type="PROSITE" id="PS50192">
    <property type="entry name" value="T_SNARE"/>
    <property type="match status" value="1"/>
</dbReference>
<organism evidence="12 13">
    <name type="scientific">Discostella pseudostelligera</name>
    <dbReference type="NCBI Taxonomy" id="259834"/>
    <lineage>
        <taxon>Eukaryota</taxon>
        <taxon>Sar</taxon>
        <taxon>Stramenopiles</taxon>
        <taxon>Ochrophyta</taxon>
        <taxon>Bacillariophyta</taxon>
        <taxon>Coscinodiscophyceae</taxon>
        <taxon>Thalassiosirophycidae</taxon>
        <taxon>Stephanodiscales</taxon>
        <taxon>Stephanodiscaceae</taxon>
        <taxon>Discostella</taxon>
    </lineage>
</organism>
<reference evidence="12 13" key="1">
    <citation type="submission" date="2024-10" db="EMBL/GenBank/DDBJ databases">
        <title>Updated reference genomes for cyclostephanoid diatoms.</title>
        <authorList>
            <person name="Roberts W.R."/>
            <person name="Alverson A.J."/>
        </authorList>
    </citation>
    <scope>NUCLEOTIDE SEQUENCE [LARGE SCALE GENOMIC DNA]</scope>
    <source>
        <strain evidence="12 13">AJA232-27</strain>
    </source>
</reference>
<dbReference type="InterPro" id="IPR010989">
    <property type="entry name" value="SNARE"/>
</dbReference>
<feature type="coiled-coil region" evidence="8">
    <location>
        <begin position="400"/>
        <end position="438"/>
    </location>
</feature>
<name>A0ABD3MU15_9STRA</name>
<keyword evidence="5 10" id="KW-1133">Transmembrane helix</keyword>
<dbReference type="SMART" id="SM00397">
    <property type="entry name" value="t_SNARE"/>
    <property type="match status" value="1"/>
</dbReference>
<comment type="caution">
    <text evidence="12">The sequence shown here is derived from an EMBL/GenBank/DDBJ whole genome shotgun (WGS) entry which is preliminary data.</text>
</comment>
<dbReference type="AlphaFoldDB" id="A0ABD3MU15"/>
<accession>A0ABD3MU15</accession>
<comment type="similarity">
    <text evidence="2">Belongs to the syntaxin family.</text>
</comment>
<feature type="region of interest" description="Disordered" evidence="9">
    <location>
        <begin position="270"/>
        <end position="306"/>
    </location>
</feature>
<evidence type="ECO:0000256" key="8">
    <source>
        <dbReference type="SAM" id="Coils"/>
    </source>
</evidence>